<dbReference type="PROSITE" id="PS00141">
    <property type="entry name" value="ASP_PROTEASE"/>
    <property type="match status" value="1"/>
</dbReference>
<dbReference type="EMBL" id="MBFS01000136">
    <property type="protein sequence ID" value="PVV04334.1"/>
    <property type="molecule type" value="Genomic_DNA"/>
</dbReference>
<dbReference type="InterPro" id="IPR021109">
    <property type="entry name" value="Peptidase_aspartic_dom_sf"/>
</dbReference>
<evidence type="ECO:0000259" key="5">
    <source>
        <dbReference type="PROSITE" id="PS50158"/>
    </source>
</evidence>
<accession>A0A2T9ZIC4</accession>
<dbReference type="InterPro" id="IPR036875">
    <property type="entry name" value="Znf_CCHC_sf"/>
</dbReference>
<feature type="compositionally biased region" description="Acidic residues" evidence="4">
    <location>
        <begin position="531"/>
        <end position="545"/>
    </location>
</feature>
<dbReference type="Pfam" id="PF13975">
    <property type="entry name" value="gag-asp_proteas"/>
    <property type="match status" value="1"/>
</dbReference>
<dbReference type="PROSITE" id="PS50158">
    <property type="entry name" value="ZF_CCHC"/>
    <property type="match status" value="1"/>
</dbReference>
<feature type="coiled-coil region" evidence="3">
    <location>
        <begin position="18"/>
        <end position="66"/>
    </location>
</feature>
<dbReference type="Pfam" id="PF00098">
    <property type="entry name" value="zf-CCHC"/>
    <property type="match status" value="1"/>
</dbReference>
<dbReference type="SMART" id="SM00343">
    <property type="entry name" value="ZnF_C2HC"/>
    <property type="match status" value="1"/>
</dbReference>
<feature type="domain" description="CCHC-type" evidence="5">
    <location>
        <begin position="222"/>
        <end position="235"/>
    </location>
</feature>
<dbReference type="SUPFAM" id="SSF50630">
    <property type="entry name" value="Acid proteases"/>
    <property type="match status" value="1"/>
</dbReference>
<dbReference type="InterPro" id="IPR001878">
    <property type="entry name" value="Znf_CCHC"/>
</dbReference>
<dbReference type="CDD" id="cd00303">
    <property type="entry name" value="retropepsin_like"/>
    <property type="match status" value="1"/>
</dbReference>
<keyword evidence="1" id="KW-0064">Aspartyl protease</keyword>
<protein>
    <recommendedName>
        <fullName evidence="5">CCHC-type domain-containing protein</fullName>
    </recommendedName>
</protein>
<dbReference type="InterPro" id="IPR001969">
    <property type="entry name" value="Aspartic_peptidase_AS"/>
</dbReference>
<organism evidence="6 7">
    <name type="scientific">Smittium megazygosporum</name>
    <dbReference type="NCBI Taxonomy" id="133381"/>
    <lineage>
        <taxon>Eukaryota</taxon>
        <taxon>Fungi</taxon>
        <taxon>Fungi incertae sedis</taxon>
        <taxon>Zoopagomycota</taxon>
        <taxon>Kickxellomycotina</taxon>
        <taxon>Harpellomycetes</taxon>
        <taxon>Harpellales</taxon>
        <taxon>Legeriomycetaceae</taxon>
        <taxon>Smittium</taxon>
    </lineage>
</organism>
<proteinExistence type="predicted"/>
<keyword evidence="7" id="KW-1185">Reference proteome</keyword>
<dbReference type="Proteomes" id="UP000245609">
    <property type="component" value="Unassembled WGS sequence"/>
</dbReference>
<evidence type="ECO:0000256" key="4">
    <source>
        <dbReference type="SAM" id="MobiDB-lite"/>
    </source>
</evidence>
<dbReference type="AlphaFoldDB" id="A0A2T9ZIC4"/>
<evidence type="ECO:0000256" key="3">
    <source>
        <dbReference type="SAM" id="Coils"/>
    </source>
</evidence>
<feature type="region of interest" description="Disordered" evidence="4">
    <location>
        <begin position="499"/>
        <end position="521"/>
    </location>
</feature>
<feature type="region of interest" description="Disordered" evidence="4">
    <location>
        <begin position="526"/>
        <end position="545"/>
    </location>
</feature>
<dbReference type="OrthoDB" id="5587272at2759"/>
<feature type="compositionally biased region" description="Basic and acidic residues" evidence="4">
    <location>
        <begin position="505"/>
        <end position="521"/>
    </location>
</feature>
<evidence type="ECO:0000313" key="6">
    <source>
        <dbReference type="EMBL" id="PVV04334.1"/>
    </source>
</evidence>
<dbReference type="GO" id="GO:0008270">
    <property type="term" value="F:zinc ion binding"/>
    <property type="evidence" value="ECO:0007669"/>
    <property type="project" value="UniProtKB-KW"/>
</dbReference>
<keyword evidence="1" id="KW-0645">Protease</keyword>
<keyword evidence="2" id="KW-0863">Zinc-finger</keyword>
<keyword evidence="2" id="KW-0479">Metal-binding</keyword>
<dbReference type="Gene3D" id="4.10.60.10">
    <property type="entry name" value="Zinc finger, CCHC-type"/>
    <property type="match status" value="1"/>
</dbReference>
<sequence length="610" mass="67996">MNSENANQETAQVAAGLMQEAELSYANVVAENEQLKAQLATTEAQYNQLAADYDAAKKRCKKLNADNAEDAIIYNSCKPEEAVTLFKLWLQGDAAGKKMGQLTIATNLQWGLEEWIAALTSHFSKAANREEGSVTELAKMRKPSGQSWADFNTDFVSYVQSIQKELYIEAWLSKCYLAAVANSDRELWNYLSQSEELIDMFKKLSLAVLNNSQKPKLSEIQCYVCGEKGHISKNCYSSPLNQNTKKPPKNDIESPKTGMIATFTDECNSCKIENTELVCTSVPEGNKRIRIENLIDSRQMAQPRPMESRLGASPKKKKLIKVPNRGTEFTKRLLSVPAPITLGELYKIRPKLIEGTISALRGGADPQCYIVATCREFTLSALIDTGASYSLINSDLASKLGISPFKLKKSIHIQPVQGREIEITHGIDLDLKLGEGLFIKISAALLEDCAVPLLIGMDALHNLKGRLYYDRGVLSIKCQNVRVGVQLYSRKEVKDFITSTSEQPIDSKNESEKVGHHPRTIEEEALGNLEELSESEDSGSESDEESVGLFYAAIHEELRKMECPIETNPPEYPPELKELLEKYNHLFPGTLDQLKGIRDSNFRINLVPEC</sequence>
<keyword evidence="2" id="KW-0862">Zinc</keyword>
<evidence type="ECO:0000256" key="1">
    <source>
        <dbReference type="ARBA" id="ARBA00022750"/>
    </source>
</evidence>
<comment type="caution">
    <text evidence="6">The sequence shown here is derived from an EMBL/GenBank/DDBJ whole genome shotgun (WGS) entry which is preliminary data.</text>
</comment>
<dbReference type="GO" id="GO:0003676">
    <property type="term" value="F:nucleic acid binding"/>
    <property type="evidence" value="ECO:0007669"/>
    <property type="project" value="InterPro"/>
</dbReference>
<evidence type="ECO:0000313" key="7">
    <source>
        <dbReference type="Proteomes" id="UP000245609"/>
    </source>
</evidence>
<name>A0A2T9ZIC4_9FUNG</name>
<gene>
    <name evidence="6" type="ORF">BB560_001163</name>
</gene>
<reference evidence="6 7" key="1">
    <citation type="journal article" date="2018" name="MBio">
        <title>Comparative Genomics Reveals the Core Gene Toolbox for the Fungus-Insect Symbiosis.</title>
        <authorList>
            <person name="Wang Y."/>
            <person name="Stata M."/>
            <person name="Wang W."/>
            <person name="Stajich J.E."/>
            <person name="White M.M."/>
            <person name="Moncalvo J.M."/>
        </authorList>
    </citation>
    <scope>NUCLEOTIDE SEQUENCE [LARGE SCALE GENOMIC DNA]</scope>
    <source>
        <strain evidence="6 7">SC-DP-2</strain>
    </source>
</reference>
<dbReference type="GO" id="GO:0004190">
    <property type="term" value="F:aspartic-type endopeptidase activity"/>
    <property type="evidence" value="ECO:0007669"/>
    <property type="project" value="UniProtKB-KW"/>
</dbReference>
<evidence type="ECO:0000256" key="2">
    <source>
        <dbReference type="PROSITE-ProRule" id="PRU00047"/>
    </source>
</evidence>
<dbReference type="SUPFAM" id="SSF57756">
    <property type="entry name" value="Retrovirus zinc finger-like domains"/>
    <property type="match status" value="1"/>
</dbReference>
<dbReference type="GO" id="GO:0006508">
    <property type="term" value="P:proteolysis"/>
    <property type="evidence" value="ECO:0007669"/>
    <property type="project" value="InterPro"/>
</dbReference>
<keyword evidence="1" id="KW-0378">Hydrolase</keyword>
<keyword evidence="3" id="KW-0175">Coiled coil</keyword>
<dbReference type="Gene3D" id="2.40.70.10">
    <property type="entry name" value="Acid Proteases"/>
    <property type="match status" value="1"/>
</dbReference>